<feature type="transmembrane region" description="Helical" evidence="2">
    <location>
        <begin position="41"/>
        <end position="61"/>
    </location>
</feature>
<keyword evidence="1" id="KW-0175">Coiled coil</keyword>
<feature type="transmembrane region" description="Helical" evidence="2">
    <location>
        <begin position="12"/>
        <end position="29"/>
    </location>
</feature>
<dbReference type="Proteomes" id="UP000001226">
    <property type="component" value="Chromosome"/>
</dbReference>
<organism evidence="3 4">
    <name type="scientific">Actinobacillus pleuropneumoniae serotype 7 (strain AP76)</name>
    <dbReference type="NCBI Taxonomy" id="537457"/>
    <lineage>
        <taxon>Bacteria</taxon>
        <taxon>Pseudomonadati</taxon>
        <taxon>Pseudomonadota</taxon>
        <taxon>Gammaproteobacteria</taxon>
        <taxon>Pasteurellales</taxon>
        <taxon>Pasteurellaceae</taxon>
        <taxon>Actinobacillus</taxon>
    </lineage>
</organism>
<feature type="coiled-coil region" evidence="1">
    <location>
        <begin position="61"/>
        <end position="122"/>
    </location>
</feature>
<dbReference type="HOGENOM" id="CLU_896131_0_0_6"/>
<evidence type="ECO:0000313" key="4">
    <source>
        <dbReference type="Proteomes" id="UP000001226"/>
    </source>
</evidence>
<evidence type="ECO:0000256" key="2">
    <source>
        <dbReference type="SAM" id="Phobius"/>
    </source>
</evidence>
<dbReference type="RefSeq" id="WP_005618460.1">
    <property type="nucleotide sequence ID" value="NC_010939.1"/>
</dbReference>
<dbReference type="AlphaFoldDB" id="B3GZH0"/>
<evidence type="ECO:0000256" key="1">
    <source>
        <dbReference type="SAM" id="Coils"/>
    </source>
</evidence>
<accession>B3GZH0</accession>
<evidence type="ECO:0008006" key="5">
    <source>
        <dbReference type="Google" id="ProtNLM"/>
    </source>
</evidence>
<dbReference type="KEGG" id="apa:APP7_2111"/>
<proteinExistence type="predicted"/>
<gene>
    <name evidence="3" type="ordered locus">APP7_2111</name>
</gene>
<dbReference type="EMBL" id="CP001091">
    <property type="protein sequence ID" value="ACE62763.1"/>
    <property type="molecule type" value="Genomic_DNA"/>
</dbReference>
<protein>
    <recommendedName>
        <fullName evidence="5">Phage abortive infection protein</fullName>
    </recommendedName>
</protein>
<name>B3GZH0_ACTP7</name>
<sequence>MFKEICDFLKNNKWYVLLVVVLLGLYFYKFHNGLSANSDDWANFGSYIGGIFAAVTLLSVLHGMQLERKRFNEQKEEFEKEKKEQEEYRRKEEFERTFFMLLEEHNNKLRFLENKENGIDGKSIVDNVYKYLEYHATLKEIRFYLEREYSLYADMNVYFLNLYHILKYIDENSRFNVNNRYSSLLRSFLSRKVLYILAYHLCDRNSDFDNYINYIKKFHFLEHMSIFDLEVGFLKVSSNYREDAIYRFLSGMEVFKKNNYSYLPNSFTDEAKDNCSDWMEYYLESRNKFTLSKNKFKLLTKYNIAKDCVNLKILKQLHSDAFLGNMDYLKLIHFYQEIINE</sequence>
<keyword evidence="2" id="KW-0812">Transmembrane</keyword>
<keyword evidence="2" id="KW-1133">Transmembrane helix</keyword>
<dbReference type="Pfam" id="PF16872">
    <property type="entry name" value="putAbiC"/>
    <property type="match status" value="1"/>
</dbReference>
<keyword evidence="2" id="KW-0472">Membrane</keyword>
<evidence type="ECO:0000313" key="3">
    <source>
        <dbReference type="EMBL" id="ACE62763.1"/>
    </source>
</evidence>
<reference evidence="4" key="1">
    <citation type="submission" date="2008-06" db="EMBL/GenBank/DDBJ databases">
        <title>Genome and proteome analysis of A. pleuropneumoniae serotype 7.</title>
        <authorList>
            <person name="Linke B."/>
            <person name="Buettner F."/>
            <person name="Martinez-Arias R."/>
            <person name="Goesmann A."/>
            <person name="Baltes N."/>
            <person name="Tegetmeyer H."/>
            <person name="Singh M."/>
            <person name="Gerlach G.F."/>
        </authorList>
    </citation>
    <scope>NUCLEOTIDE SEQUENCE [LARGE SCALE GENOMIC DNA]</scope>
    <source>
        <strain evidence="4">AP76</strain>
    </source>
</reference>
<dbReference type="InterPro" id="IPR031709">
    <property type="entry name" value="PutAbiC"/>
</dbReference>